<name>A0A3Q0JBB6_DIACI</name>
<evidence type="ECO:0000259" key="1">
    <source>
        <dbReference type="PROSITE" id="PS50404"/>
    </source>
</evidence>
<dbReference type="KEGG" id="dci:113471112"/>
<keyword evidence="2" id="KW-1185">Reference proteome</keyword>
<dbReference type="SUPFAM" id="SSF52833">
    <property type="entry name" value="Thioredoxin-like"/>
    <property type="match status" value="1"/>
</dbReference>
<proteinExistence type="predicted"/>
<protein>
    <submittedName>
        <fullName evidence="3">Glutathione S-transferase P-like</fullName>
    </submittedName>
</protein>
<sequence length="89" mass="10547">MVMYDGSIADNVKLQPDIKLSYFNLTGLAEPIRLLLVYMNWNFTDHRIQYDEWLDVKKDYPFGTYHLSVANPSLKNNLTHYNTNTYNIR</sequence>
<dbReference type="GeneID" id="113471112"/>
<evidence type="ECO:0000313" key="2">
    <source>
        <dbReference type="Proteomes" id="UP000079169"/>
    </source>
</evidence>
<accession>A0A3Q0JBB6</accession>
<dbReference type="InterPro" id="IPR036249">
    <property type="entry name" value="Thioredoxin-like_sf"/>
</dbReference>
<dbReference type="PaxDb" id="121845-A0A3Q0JBB6"/>
<dbReference type="AlphaFoldDB" id="A0A3Q0JBB6"/>
<dbReference type="Gene3D" id="1.20.1050.130">
    <property type="match status" value="1"/>
</dbReference>
<evidence type="ECO:0000313" key="3">
    <source>
        <dbReference type="RefSeq" id="XP_026685802.1"/>
    </source>
</evidence>
<reference evidence="3" key="1">
    <citation type="submission" date="2025-08" db="UniProtKB">
        <authorList>
            <consortium name="RefSeq"/>
        </authorList>
    </citation>
    <scope>IDENTIFICATION</scope>
</reference>
<organism evidence="2 3">
    <name type="scientific">Diaphorina citri</name>
    <name type="common">Asian citrus psyllid</name>
    <dbReference type="NCBI Taxonomy" id="121845"/>
    <lineage>
        <taxon>Eukaryota</taxon>
        <taxon>Metazoa</taxon>
        <taxon>Ecdysozoa</taxon>
        <taxon>Arthropoda</taxon>
        <taxon>Hexapoda</taxon>
        <taxon>Insecta</taxon>
        <taxon>Pterygota</taxon>
        <taxon>Neoptera</taxon>
        <taxon>Paraneoptera</taxon>
        <taxon>Hemiptera</taxon>
        <taxon>Sternorrhyncha</taxon>
        <taxon>Psylloidea</taxon>
        <taxon>Psyllidae</taxon>
        <taxon>Diaphorininae</taxon>
        <taxon>Diaphorina</taxon>
    </lineage>
</organism>
<feature type="domain" description="GST N-terminal" evidence="1">
    <location>
        <begin position="16"/>
        <end position="89"/>
    </location>
</feature>
<dbReference type="Proteomes" id="UP000079169">
    <property type="component" value="Unplaced"/>
</dbReference>
<dbReference type="PROSITE" id="PS50404">
    <property type="entry name" value="GST_NTER"/>
    <property type="match status" value="1"/>
</dbReference>
<gene>
    <name evidence="3" type="primary">LOC113471112</name>
</gene>
<dbReference type="RefSeq" id="XP_026685802.1">
    <property type="nucleotide sequence ID" value="XM_026830001.1"/>
</dbReference>
<feature type="non-terminal residue" evidence="3">
    <location>
        <position position="89"/>
    </location>
</feature>
<dbReference type="InterPro" id="IPR004045">
    <property type="entry name" value="Glutathione_S-Trfase_N"/>
</dbReference>
<dbReference type="STRING" id="121845.A0A3Q0JBB6"/>